<keyword evidence="3" id="KW-1185">Reference proteome</keyword>
<dbReference type="CDD" id="cd00143">
    <property type="entry name" value="PP2Cc"/>
    <property type="match status" value="1"/>
</dbReference>
<dbReference type="STRING" id="983966.A0A1E4RUN7"/>
<dbReference type="PANTHER" id="PTHR13832">
    <property type="entry name" value="PROTEIN PHOSPHATASE 2C"/>
    <property type="match status" value="1"/>
</dbReference>
<name>A0A1E4RUN7_CYBJN</name>
<dbReference type="Gene3D" id="3.60.40.10">
    <property type="entry name" value="PPM-type phosphatase domain"/>
    <property type="match status" value="1"/>
</dbReference>
<gene>
    <name evidence="2" type="ORF">CYBJADRAFT_169938</name>
</gene>
<feature type="domain" description="PPM-type phosphatase" evidence="1">
    <location>
        <begin position="65"/>
        <end position="384"/>
    </location>
</feature>
<dbReference type="InterPro" id="IPR001932">
    <property type="entry name" value="PPM-type_phosphatase-like_dom"/>
</dbReference>
<dbReference type="InterPro" id="IPR036457">
    <property type="entry name" value="PPM-type-like_dom_sf"/>
</dbReference>
<dbReference type="OrthoDB" id="416093at2759"/>
<dbReference type="OMA" id="LPNWGNW"/>
<evidence type="ECO:0000313" key="2">
    <source>
        <dbReference type="EMBL" id="ODV70775.1"/>
    </source>
</evidence>
<dbReference type="PANTHER" id="PTHR13832:SF589">
    <property type="entry name" value="[PYRUVATE DEHYDROGENASE [ACETYL-TRANSFERRING]]-PHOSPHATASE 2, MITOCHONDRIAL"/>
    <property type="match status" value="1"/>
</dbReference>
<dbReference type="EMBL" id="KV453950">
    <property type="protein sequence ID" value="ODV70775.1"/>
    <property type="molecule type" value="Genomic_DNA"/>
</dbReference>
<dbReference type="Pfam" id="PF00481">
    <property type="entry name" value="PP2C"/>
    <property type="match status" value="2"/>
</dbReference>
<protein>
    <submittedName>
        <fullName evidence="2">Protein serine/threonine phosphatase 2C</fullName>
    </submittedName>
</protein>
<dbReference type="GeneID" id="30990392"/>
<dbReference type="GO" id="GO:0004722">
    <property type="term" value="F:protein serine/threonine phosphatase activity"/>
    <property type="evidence" value="ECO:0007669"/>
    <property type="project" value="InterPro"/>
</dbReference>
<dbReference type="Proteomes" id="UP000094389">
    <property type="component" value="Unassembled WGS sequence"/>
</dbReference>
<dbReference type="SUPFAM" id="SSF81606">
    <property type="entry name" value="PP2C-like"/>
    <property type="match status" value="1"/>
</dbReference>
<dbReference type="AlphaFoldDB" id="A0A1E4RUN7"/>
<evidence type="ECO:0000313" key="3">
    <source>
        <dbReference type="Proteomes" id="UP000094389"/>
    </source>
</evidence>
<accession>A0A1E4RUN7</accession>
<dbReference type="InterPro" id="IPR015655">
    <property type="entry name" value="PP2C"/>
</dbReference>
<dbReference type="SMART" id="SM00332">
    <property type="entry name" value="PP2Cc"/>
    <property type="match status" value="1"/>
</dbReference>
<reference evidence="2 3" key="1">
    <citation type="journal article" date="2016" name="Proc. Natl. Acad. Sci. U.S.A.">
        <title>Comparative genomics of biotechnologically important yeasts.</title>
        <authorList>
            <person name="Riley R."/>
            <person name="Haridas S."/>
            <person name="Wolfe K.H."/>
            <person name="Lopes M.R."/>
            <person name="Hittinger C.T."/>
            <person name="Goeker M."/>
            <person name="Salamov A.A."/>
            <person name="Wisecaver J.H."/>
            <person name="Long T.M."/>
            <person name="Calvey C.H."/>
            <person name="Aerts A.L."/>
            <person name="Barry K.W."/>
            <person name="Choi C."/>
            <person name="Clum A."/>
            <person name="Coughlan A.Y."/>
            <person name="Deshpande S."/>
            <person name="Douglass A.P."/>
            <person name="Hanson S.J."/>
            <person name="Klenk H.-P."/>
            <person name="LaButti K.M."/>
            <person name="Lapidus A."/>
            <person name="Lindquist E.A."/>
            <person name="Lipzen A.M."/>
            <person name="Meier-Kolthoff J.P."/>
            <person name="Ohm R.A."/>
            <person name="Otillar R.P."/>
            <person name="Pangilinan J.L."/>
            <person name="Peng Y."/>
            <person name="Rokas A."/>
            <person name="Rosa C.A."/>
            <person name="Scheuner C."/>
            <person name="Sibirny A.A."/>
            <person name="Slot J.C."/>
            <person name="Stielow J.B."/>
            <person name="Sun H."/>
            <person name="Kurtzman C.P."/>
            <person name="Blackwell M."/>
            <person name="Grigoriev I.V."/>
            <person name="Jeffries T.W."/>
        </authorList>
    </citation>
    <scope>NUCLEOTIDE SEQUENCE [LARGE SCALE GENOMIC DNA]</scope>
    <source>
        <strain evidence="3">ATCC 18201 / CBS 1600 / BCRC 20928 / JCM 3617 / NBRC 0987 / NRRL Y-1542</strain>
    </source>
</reference>
<sequence length="417" mass="47088">MRTLRAPRIFKRGITDYVTFPALGSGSETSGRNKGQFKIHMLKAPSHLGHYTYRMNRMYNEDRYAVSILKLPIKYEEYGMSKDVMHNCFVASVFDGHGGDDCANFLQHHLHSRVELWQGSDEQSFMGLLEKYYKDIGGYWKRVYRKRAEIFKDLEPTSKEIDDLRLRLYQTYLQVDYDFMTEHDRSGSTSTSVFMYNLDVLDEQGMYFSPGTVSRLHVAQVGDTKCILCDRNGQSHALNSIHHPSSPAESRRLNKFTAGFATDSFGENRFMNFANTRAFGDLIAKSKGISAEPDITSYIIGDATAIARAELGHETPGSVGGDECFLVLVSDGVTGYATDQEICDLVMSTHNEHNGTPQRCAEEVVKYVDAIGGDDNATCIVIKLSNWGGWPAQDRTKRLREDKLKEGISKMDMDRYG</sequence>
<organism evidence="2 3">
    <name type="scientific">Cyberlindnera jadinii (strain ATCC 18201 / CBS 1600 / BCRC 20928 / JCM 3617 / NBRC 0987 / NRRL Y-1542)</name>
    <name type="common">Torula yeast</name>
    <name type="synonym">Candida utilis</name>
    <dbReference type="NCBI Taxonomy" id="983966"/>
    <lineage>
        <taxon>Eukaryota</taxon>
        <taxon>Fungi</taxon>
        <taxon>Dikarya</taxon>
        <taxon>Ascomycota</taxon>
        <taxon>Saccharomycotina</taxon>
        <taxon>Saccharomycetes</taxon>
        <taxon>Phaffomycetales</taxon>
        <taxon>Phaffomycetaceae</taxon>
        <taxon>Cyberlindnera</taxon>
    </lineage>
</organism>
<evidence type="ECO:0000259" key="1">
    <source>
        <dbReference type="PROSITE" id="PS51746"/>
    </source>
</evidence>
<proteinExistence type="predicted"/>
<dbReference type="RefSeq" id="XP_020067814.1">
    <property type="nucleotide sequence ID" value="XM_020215996.1"/>
</dbReference>
<dbReference type="PROSITE" id="PS51746">
    <property type="entry name" value="PPM_2"/>
    <property type="match status" value="1"/>
</dbReference>